<dbReference type="PROSITE" id="PS50850">
    <property type="entry name" value="MFS"/>
    <property type="match status" value="1"/>
</dbReference>
<dbReference type="STRING" id="56408.A0A1E5R2F5"/>
<dbReference type="EMBL" id="LPNM01000011">
    <property type="protein sequence ID" value="OEJ81064.1"/>
    <property type="molecule type" value="Genomic_DNA"/>
</dbReference>
<evidence type="ECO:0000313" key="12">
    <source>
        <dbReference type="Proteomes" id="UP000095728"/>
    </source>
</evidence>
<feature type="transmembrane region" description="Helical" evidence="9">
    <location>
        <begin position="117"/>
        <end position="136"/>
    </location>
</feature>
<reference evidence="12" key="1">
    <citation type="journal article" date="2016" name="Genome Announc.">
        <title>Genome sequences of three species of Hanseniaspora isolated from spontaneous wine fermentations.</title>
        <authorList>
            <person name="Sternes P.R."/>
            <person name="Lee D."/>
            <person name="Kutyna D.R."/>
            <person name="Borneman A.R."/>
        </authorList>
    </citation>
    <scope>NUCLEOTIDE SEQUENCE [LARGE SCALE GENOMIC DNA]</scope>
    <source>
        <strain evidence="12">AWRI3579</strain>
    </source>
</reference>
<evidence type="ECO:0000256" key="1">
    <source>
        <dbReference type="ARBA" id="ARBA00004141"/>
    </source>
</evidence>
<dbReference type="InterPro" id="IPR036259">
    <property type="entry name" value="MFS_trans_sf"/>
</dbReference>
<feature type="compositionally biased region" description="Basic and acidic residues" evidence="8">
    <location>
        <begin position="31"/>
        <end position="43"/>
    </location>
</feature>
<proteinExistence type="inferred from homology"/>
<keyword evidence="3" id="KW-0813">Transport</keyword>
<comment type="subcellular location">
    <subcellularLocation>
        <location evidence="1">Membrane</location>
        <topology evidence="1">Multi-pass membrane protein</topology>
    </subcellularLocation>
</comment>
<dbReference type="AlphaFoldDB" id="A0A1E5R2F5"/>
<dbReference type="Pfam" id="PF00083">
    <property type="entry name" value="Sugar_tr"/>
    <property type="match status" value="1"/>
</dbReference>
<evidence type="ECO:0000256" key="4">
    <source>
        <dbReference type="ARBA" id="ARBA00022597"/>
    </source>
</evidence>
<evidence type="ECO:0000313" key="11">
    <source>
        <dbReference type="EMBL" id="OEJ81064.1"/>
    </source>
</evidence>
<comment type="caution">
    <text evidence="11">The sequence shown here is derived from an EMBL/GenBank/DDBJ whole genome shotgun (WGS) entry which is preliminary data.</text>
</comment>
<evidence type="ECO:0000256" key="8">
    <source>
        <dbReference type="SAM" id="MobiDB-lite"/>
    </source>
</evidence>
<sequence>MSESQTPEVLGSSSNTPADQASQLSTPSNNHSHDASEIKHDGFGEPEFPPEDEPALKNTKGLSAYFGVVSLCLCVAFGGFVFGYDTGSISGFVAMSGFKERYGSHNSSGYYLSNVRTGLMVSIFNIGCAIGGLILGKLGDMVGRKLALMVV</sequence>
<feature type="compositionally biased region" description="Polar residues" evidence="8">
    <location>
        <begin position="1"/>
        <end position="30"/>
    </location>
</feature>
<dbReference type="InterPro" id="IPR005828">
    <property type="entry name" value="MFS_sugar_transport-like"/>
</dbReference>
<evidence type="ECO:0000256" key="7">
    <source>
        <dbReference type="ARBA" id="ARBA00023136"/>
    </source>
</evidence>
<accession>A0A1E5R2F5</accession>
<dbReference type="InterPro" id="IPR020846">
    <property type="entry name" value="MFS_dom"/>
</dbReference>
<keyword evidence="4" id="KW-0762">Sugar transport</keyword>
<evidence type="ECO:0000259" key="10">
    <source>
        <dbReference type="PROSITE" id="PS50850"/>
    </source>
</evidence>
<feature type="non-terminal residue" evidence="11">
    <location>
        <position position="151"/>
    </location>
</feature>
<dbReference type="Proteomes" id="UP000095728">
    <property type="component" value="Unassembled WGS sequence"/>
</dbReference>
<keyword evidence="6 9" id="KW-1133">Transmembrane helix</keyword>
<feature type="transmembrane region" description="Helical" evidence="9">
    <location>
        <begin position="64"/>
        <end position="84"/>
    </location>
</feature>
<name>A0A1E5R2F5_9ASCO</name>
<feature type="domain" description="Major facilitator superfamily (MFS) profile" evidence="10">
    <location>
        <begin position="71"/>
        <end position="151"/>
    </location>
</feature>
<organism evidence="11 12">
    <name type="scientific">Hanseniaspora osmophila</name>
    <dbReference type="NCBI Taxonomy" id="56408"/>
    <lineage>
        <taxon>Eukaryota</taxon>
        <taxon>Fungi</taxon>
        <taxon>Dikarya</taxon>
        <taxon>Ascomycota</taxon>
        <taxon>Saccharomycotina</taxon>
        <taxon>Saccharomycetes</taxon>
        <taxon>Saccharomycodales</taxon>
        <taxon>Saccharomycodaceae</taxon>
        <taxon>Hanseniaspora</taxon>
    </lineage>
</organism>
<dbReference type="PANTHER" id="PTHR48022">
    <property type="entry name" value="PLASTIDIC GLUCOSE TRANSPORTER 4"/>
    <property type="match status" value="1"/>
</dbReference>
<dbReference type="GO" id="GO:0015149">
    <property type="term" value="F:hexose transmembrane transporter activity"/>
    <property type="evidence" value="ECO:0007669"/>
    <property type="project" value="UniProtKB-ARBA"/>
</dbReference>
<evidence type="ECO:0000256" key="6">
    <source>
        <dbReference type="ARBA" id="ARBA00022989"/>
    </source>
</evidence>
<gene>
    <name evidence="11" type="ORF">AWRI3579_g4132</name>
</gene>
<dbReference type="SUPFAM" id="SSF103473">
    <property type="entry name" value="MFS general substrate transporter"/>
    <property type="match status" value="1"/>
</dbReference>
<dbReference type="Gene3D" id="1.20.1250.20">
    <property type="entry name" value="MFS general substrate transporter like domains"/>
    <property type="match status" value="1"/>
</dbReference>
<dbReference type="GO" id="GO:0005351">
    <property type="term" value="F:carbohydrate:proton symporter activity"/>
    <property type="evidence" value="ECO:0007669"/>
    <property type="project" value="TreeGrafter"/>
</dbReference>
<evidence type="ECO:0000256" key="3">
    <source>
        <dbReference type="ARBA" id="ARBA00022448"/>
    </source>
</evidence>
<comment type="similarity">
    <text evidence="2">Belongs to the major facilitator superfamily. Sugar transporter (TC 2.A.1.1) family.</text>
</comment>
<dbReference type="PANTHER" id="PTHR48022:SF75">
    <property type="entry name" value="GALACTOSE TRANSPORTER-RELATED"/>
    <property type="match status" value="1"/>
</dbReference>
<keyword evidence="12" id="KW-1185">Reference proteome</keyword>
<protein>
    <submittedName>
        <fullName evidence="11">Hexose transporter 2</fullName>
    </submittedName>
</protein>
<evidence type="ECO:0000256" key="9">
    <source>
        <dbReference type="SAM" id="Phobius"/>
    </source>
</evidence>
<keyword evidence="5 9" id="KW-0812">Transmembrane</keyword>
<dbReference type="InParanoid" id="A0A1E5R2F5"/>
<evidence type="ECO:0000256" key="5">
    <source>
        <dbReference type="ARBA" id="ARBA00022692"/>
    </source>
</evidence>
<dbReference type="InterPro" id="IPR050360">
    <property type="entry name" value="MFS_Sugar_Transporters"/>
</dbReference>
<keyword evidence="7 9" id="KW-0472">Membrane</keyword>
<evidence type="ECO:0000256" key="2">
    <source>
        <dbReference type="ARBA" id="ARBA00010992"/>
    </source>
</evidence>
<dbReference type="GO" id="GO:0005886">
    <property type="term" value="C:plasma membrane"/>
    <property type="evidence" value="ECO:0007669"/>
    <property type="project" value="TreeGrafter"/>
</dbReference>
<feature type="region of interest" description="Disordered" evidence="8">
    <location>
        <begin position="1"/>
        <end position="55"/>
    </location>
</feature>
<dbReference type="OrthoDB" id="4095185at2759"/>